<reference evidence="3" key="2">
    <citation type="submission" date="2022-08" db="EMBL/GenBank/DDBJ databases">
        <title>Novel sulphate-reducing endosymbionts in the free-living metamonad Anaeramoeba.</title>
        <authorList>
            <person name="Jerlstrom-Hultqvist J."/>
            <person name="Cepicka I."/>
            <person name="Gallot-Lavallee L."/>
            <person name="Salas-Leiva D."/>
            <person name="Curtis B.A."/>
            <person name="Zahonova K."/>
            <person name="Pipaliya S."/>
            <person name="Dacks J."/>
            <person name="Roger A.J."/>
        </authorList>
    </citation>
    <scope>NUCLEOTIDE SEQUENCE</scope>
    <source>
        <strain evidence="3">Busselton2</strain>
    </source>
</reference>
<evidence type="ECO:0000313" key="3">
    <source>
        <dbReference type="EMBL" id="KAJ3437019.1"/>
    </source>
</evidence>
<reference evidence="4" key="1">
    <citation type="submission" date="2022-08" db="EMBL/GenBank/DDBJ databases">
        <title>Novel sulfate-reducing endosymbionts in the free-living metamonad Anaeramoeba.</title>
        <authorList>
            <person name="Jerlstrom-Hultqvist J."/>
            <person name="Cepicka I."/>
            <person name="Gallot-Lavallee L."/>
            <person name="Salas-Leiva D."/>
            <person name="Curtis B.A."/>
            <person name="Zahonova K."/>
            <person name="Pipaliya S."/>
            <person name="Dacks J."/>
            <person name="Roger A.J."/>
        </authorList>
    </citation>
    <scope>NUCLEOTIDE SEQUENCE</scope>
    <source>
        <strain evidence="4">Schooner1</strain>
    </source>
</reference>
<sequence length="95" mass="11404">MYFPQNEEEQTDNTSDSSMSIVTPLSPWDIDPFDLDEELERLEKEKMQQPENQIEDLKDRITTLKEEKDQLNLFIKKILSENRRLKKKLTKNVVY</sequence>
<evidence type="ECO:0000313" key="4">
    <source>
        <dbReference type="EMBL" id="KAJ6251644.1"/>
    </source>
</evidence>
<evidence type="ECO:0000256" key="1">
    <source>
        <dbReference type="SAM" id="Coils"/>
    </source>
</evidence>
<accession>A0AAV7ZBD9</accession>
<feature type="region of interest" description="Disordered" evidence="2">
    <location>
        <begin position="1"/>
        <end position="28"/>
    </location>
</feature>
<comment type="caution">
    <text evidence="3">The sequence shown here is derived from an EMBL/GenBank/DDBJ whole genome shotgun (WGS) entry which is preliminary data.</text>
</comment>
<dbReference type="EMBL" id="JANTQA010000036">
    <property type="protein sequence ID" value="KAJ3437019.1"/>
    <property type="molecule type" value="Genomic_DNA"/>
</dbReference>
<dbReference type="Proteomes" id="UP001146793">
    <property type="component" value="Unassembled WGS sequence"/>
</dbReference>
<feature type="compositionally biased region" description="Polar residues" evidence="2">
    <location>
        <begin position="12"/>
        <end position="23"/>
    </location>
</feature>
<evidence type="ECO:0000313" key="5">
    <source>
        <dbReference type="Proteomes" id="UP001146793"/>
    </source>
</evidence>
<keyword evidence="6" id="KW-1185">Reference proteome</keyword>
<dbReference type="Proteomes" id="UP001150062">
    <property type="component" value="Unassembled WGS sequence"/>
</dbReference>
<organism evidence="3 5">
    <name type="scientific">Anaeramoeba flamelloides</name>
    <dbReference type="NCBI Taxonomy" id="1746091"/>
    <lineage>
        <taxon>Eukaryota</taxon>
        <taxon>Metamonada</taxon>
        <taxon>Anaeramoebidae</taxon>
        <taxon>Anaeramoeba</taxon>
    </lineage>
</organism>
<dbReference type="EMBL" id="JAOAOG010000055">
    <property type="protein sequence ID" value="KAJ6251644.1"/>
    <property type="molecule type" value="Genomic_DNA"/>
</dbReference>
<evidence type="ECO:0000256" key="2">
    <source>
        <dbReference type="SAM" id="MobiDB-lite"/>
    </source>
</evidence>
<keyword evidence="1" id="KW-0175">Coiled coil</keyword>
<name>A0AAV7ZBD9_9EUKA</name>
<evidence type="ECO:0000313" key="6">
    <source>
        <dbReference type="Proteomes" id="UP001150062"/>
    </source>
</evidence>
<dbReference type="AlphaFoldDB" id="A0AAV7ZBD9"/>
<feature type="compositionally biased region" description="Acidic residues" evidence="2">
    <location>
        <begin position="1"/>
        <end position="11"/>
    </location>
</feature>
<proteinExistence type="predicted"/>
<gene>
    <name evidence="3" type="ORF">M0812_19087</name>
    <name evidence="4" type="ORF">M0813_14843</name>
</gene>
<protein>
    <submittedName>
        <fullName evidence="3">Shootin-1</fullName>
    </submittedName>
</protein>
<feature type="coiled-coil region" evidence="1">
    <location>
        <begin position="47"/>
        <end position="74"/>
    </location>
</feature>